<keyword evidence="3" id="KW-1185">Reference proteome</keyword>
<evidence type="ECO:0000259" key="1">
    <source>
        <dbReference type="Pfam" id="PF20594"/>
    </source>
</evidence>
<evidence type="ECO:0000313" key="2">
    <source>
        <dbReference type="EMBL" id="GAA4038025.1"/>
    </source>
</evidence>
<accession>A0ABP7U8R1</accession>
<organism evidence="2 3">
    <name type="scientific">Flavobacterium cheonhonense</name>
    <dbReference type="NCBI Taxonomy" id="706185"/>
    <lineage>
        <taxon>Bacteria</taxon>
        <taxon>Pseudomonadati</taxon>
        <taxon>Bacteroidota</taxon>
        <taxon>Flavobacteriia</taxon>
        <taxon>Flavobacteriales</taxon>
        <taxon>Flavobacteriaceae</taxon>
        <taxon>Flavobacterium</taxon>
    </lineage>
</organism>
<sequence>MKFIFYILIFQTFCFSQSKKDVYDLPIPKNIKGCHQALDKTLTEKEIEVVKNTAEDSISFTEDFKEKADFFHAWKIYDGSVLTKYFNKKGLYGFWPIYETILITYHRHLTGKNIDLENLILKYQAQQQKDKEFYISQIKKDSISGTYIPKDLKDCFLTLDKTLSEQDKSTIRNAKNKSEVLLITDDSLGRWIRNNWRLWGGSRLSNYFHERNVSEPEEMSAIILEFYYEWLQNKNENWEKWTGNQ</sequence>
<reference evidence="3" key="1">
    <citation type="journal article" date="2019" name="Int. J. Syst. Evol. Microbiol.">
        <title>The Global Catalogue of Microorganisms (GCM) 10K type strain sequencing project: providing services to taxonomists for standard genome sequencing and annotation.</title>
        <authorList>
            <consortium name="The Broad Institute Genomics Platform"/>
            <consortium name="The Broad Institute Genome Sequencing Center for Infectious Disease"/>
            <person name="Wu L."/>
            <person name="Ma J."/>
        </authorList>
    </citation>
    <scope>NUCLEOTIDE SEQUENCE [LARGE SCALE GENOMIC DNA]</scope>
    <source>
        <strain evidence="3">JCM 17064</strain>
    </source>
</reference>
<feature type="domain" description="DUF6794" evidence="1">
    <location>
        <begin position="148"/>
        <end position="231"/>
    </location>
</feature>
<feature type="domain" description="DUF6794" evidence="1">
    <location>
        <begin position="27"/>
        <end position="109"/>
    </location>
</feature>
<dbReference type="EMBL" id="BAABCR010000015">
    <property type="protein sequence ID" value="GAA4038025.1"/>
    <property type="molecule type" value="Genomic_DNA"/>
</dbReference>
<gene>
    <name evidence="2" type="ORF">GCM10022386_24890</name>
</gene>
<dbReference type="Proteomes" id="UP001500968">
    <property type="component" value="Unassembled WGS sequence"/>
</dbReference>
<dbReference type="InterPro" id="IPR046744">
    <property type="entry name" value="DUF6794"/>
</dbReference>
<name>A0ABP7U8R1_9FLAO</name>
<dbReference type="Pfam" id="PF20594">
    <property type="entry name" value="DUF6794"/>
    <property type="match status" value="2"/>
</dbReference>
<evidence type="ECO:0000313" key="3">
    <source>
        <dbReference type="Proteomes" id="UP001500968"/>
    </source>
</evidence>
<comment type="caution">
    <text evidence="2">The sequence shown here is derived from an EMBL/GenBank/DDBJ whole genome shotgun (WGS) entry which is preliminary data.</text>
</comment>
<protein>
    <recommendedName>
        <fullName evidence="1">DUF6794 domain-containing protein</fullName>
    </recommendedName>
</protein>
<dbReference type="RefSeq" id="WP_324690422.1">
    <property type="nucleotide sequence ID" value="NZ_BAABCR010000015.1"/>
</dbReference>
<proteinExistence type="predicted"/>